<dbReference type="InterPro" id="IPR035926">
    <property type="entry name" value="NusB-like_sf"/>
</dbReference>
<reference evidence="8 9" key="1">
    <citation type="submission" date="2016-10" db="EMBL/GenBank/DDBJ databases">
        <authorList>
            <person name="de Groot N.N."/>
        </authorList>
    </citation>
    <scope>NUCLEOTIDE SEQUENCE [LARGE SCALE GENOMIC DNA]</scope>
    <source>
        <strain evidence="8 9">ATCC 700224</strain>
    </source>
</reference>
<dbReference type="STRING" id="69960.SAMN05421720_101436"/>
<dbReference type="GO" id="GO:0006353">
    <property type="term" value="P:DNA-templated transcription termination"/>
    <property type="evidence" value="ECO:0007669"/>
    <property type="project" value="UniProtKB-UniRule"/>
</dbReference>
<keyword evidence="5 6" id="KW-0804">Transcription</keyword>
<dbReference type="Gene3D" id="1.10.940.10">
    <property type="entry name" value="NusB-like"/>
    <property type="match status" value="1"/>
</dbReference>
<dbReference type="Pfam" id="PF01029">
    <property type="entry name" value="NusB"/>
    <property type="match status" value="1"/>
</dbReference>
<dbReference type="GO" id="GO:0031564">
    <property type="term" value="P:transcription antitermination"/>
    <property type="evidence" value="ECO:0007669"/>
    <property type="project" value="UniProtKB-KW"/>
</dbReference>
<comment type="function">
    <text evidence="6">Involved in transcription antitermination. Required for transcription of ribosomal RNA (rRNA) genes. Binds specifically to the boxA antiterminator sequence of the ribosomal RNA (rrn) operons.</text>
</comment>
<dbReference type="InterPro" id="IPR006027">
    <property type="entry name" value="NusB_RsmB_TIM44"/>
</dbReference>
<evidence type="ECO:0000259" key="7">
    <source>
        <dbReference type="Pfam" id="PF01029"/>
    </source>
</evidence>
<dbReference type="PANTHER" id="PTHR11078:SF3">
    <property type="entry name" value="ANTITERMINATION NUSB DOMAIN-CONTAINING PROTEIN"/>
    <property type="match status" value="1"/>
</dbReference>
<comment type="similarity">
    <text evidence="1 6">Belongs to the NusB family.</text>
</comment>
<dbReference type="HAMAP" id="MF_00073">
    <property type="entry name" value="NusB"/>
    <property type="match status" value="1"/>
</dbReference>
<keyword evidence="3 6" id="KW-0694">RNA-binding</keyword>
<dbReference type="EMBL" id="FNAP01000001">
    <property type="protein sequence ID" value="SDD75349.1"/>
    <property type="molecule type" value="Genomic_DNA"/>
</dbReference>
<dbReference type="InterPro" id="IPR011605">
    <property type="entry name" value="NusB_fam"/>
</dbReference>
<evidence type="ECO:0000256" key="1">
    <source>
        <dbReference type="ARBA" id="ARBA00005952"/>
    </source>
</evidence>
<evidence type="ECO:0000313" key="9">
    <source>
        <dbReference type="Proteomes" id="UP000199412"/>
    </source>
</evidence>
<organism evidence="8 9">
    <name type="scientific">Rhodospira trueperi</name>
    <dbReference type="NCBI Taxonomy" id="69960"/>
    <lineage>
        <taxon>Bacteria</taxon>
        <taxon>Pseudomonadati</taxon>
        <taxon>Pseudomonadota</taxon>
        <taxon>Alphaproteobacteria</taxon>
        <taxon>Rhodospirillales</taxon>
        <taxon>Rhodospirillaceae</taxon>
        <taxon>Rhodospira</taxon>
    </lineage>
</organism>
<protein>
    <recommendedName>
        <fullName evidence="6">Transcription antitermination protein NusB</fullName>
    </recommendedName>
    <alternativeName>
        <fullName evidence="6">Antitermination factor NusB</fullName>
    </alternativeName>
</protein>
<dbReference type="Proteomes" id="UP000199412">
    <property type="component" value="Unassembled WGS sequence"/>
</dbReference>
<dbReference type="PANTHER" id="PTHR11078">
    <property type="entry name" value="N UTILIZATION SUBSTANCE PROTEIN B-RELATED"/>
    <property type="match status" value="1"/>
</dbReference>
<evidence type="ECO:0000256" key="2">
    <source>
        <dbReference type="ARBA" id="ARBA00022814"/>
    </source>
</evidence>
<keyword evidence="4 6" id="KW-0805">Transcription regulation</keyword>
<dbReference type="SUPFAM" id="SSF48013">
    <property type="entry name" value="NusB-like"/>
    <property type="match status" value="1"/>
</dbReference>
<accession>A0A1G6XAW0</accession>
<sequence>MTQSSRRRGTARLAAVQALYAATLGGLPIGDVLRDVLEGRLGGEALADIPDPEGLFEPREEAVPLAPVDSGLLTRLGRGADAHLADLDQSIDACLSGDWSAGRLETLVRCILRVAVFELVHLDDIPPRVTITEYVDLAGAFYDGPEVRLVNAVLDRIARETHPDAFSSS</sequence>
<dbReference type="OrthoDB" id="9797817at2"/>
<evidence type="ECO:0000256" key="6">
    <source>
        <dbReference type="HAMAP-Rule" id="MF_00073"/>
    </source>
</evidence>
<evidence type="ECO:0000313" key="8">
    <source>
        <dbReference type="EMBL" id="SDD75349.1"/>
    </source>
</evidence>
<name>A0A1G6XAW0_9PROT</name>
<proteinExistence type="inferred from homology"/>
<gene>
    <name evidence="6" type="primary">nusB</name>
    <name evidence="8" type="ORF">SAMN05421720_101436</name>
</gene>
<dbReference type="GO" id="GO:0005829">
    <property type="term" value="C:cytosol"/>
    <property type="evidence" value="ECO:0007669"/>
    <property type="project" value="TreeGrafter"/>
</dbReference>
<feature type="domain" description="NusB/RsmB/TIM44" evidence="7">
    <location>
        <begin position="11"/>
        <end position="159"/>
    </location>
</feature>
<evidence type="ECO:0000256" key="3">
    <source>
        <dbReference type="ARBA" id="ARBA00022884"/>
    </source>
</evidence>
<evidence type="ECO:0000256" key="4">
    <source>
        <dbReference type="ARBA" id="ARBA00023015"/>
    </source>
</evidence>
<keyword evidence="2 6" id="KW-0889">Transcription antitermination</keyword>
<dbReference type="NCBIfam" id="TIGR01951">
    <property type="entry name" value="nusB"/>
    <property type="match status" value="1"/>
</dbReference>
<dbReference type="AlphaFoldDB" id="A0A1G6XAW0"/>
<keyword evidence="9" id="KW-1185">Reference proteome</keyword>
<evidence type="ECO:0000256" key="5">
    <source>
        <dbReference type="ARBA" id="ARBA00023163"/>
    </source>
</evidence>
<dbReference type="RefSeq" id="WP_092781357.1">
    <property type="nucleotide sequence ID" value="NZ_FNAP01000001.1"/>
</dbReference>
<dbReference type="GO" id="GO:0003723">
    <property type="term" value="F:RNA binding"/>
    <property type="evidence" value="ECO:0007669"/>
    <property type="project" value="UniProtKB-UniRule"/>
</dbReference>